<accession>A0A0C5WPR0</accession>
<dbReference type="Pfam" id="PF12969">
    <property type="entry name" value="DUF3857"/>
    <property type="match status" value="1"/>
</dbReference>
<gene>
    <name evidence="3" type="ORF">AW14_10810</name>
</gene>
<keyword evidence="4" id="KW-1185">Reference proteome</keyword>
<evidence type="ECO:0000259" key="2">
    <source>
        <dbReference type="Pfam" id="PF12969"/>
    </source>
</evidence>
<dbReference type="Proteomes" id="UP000032229">
    <property type="component" value="Chromosome"/>
</dbReference>
<dbReference type="OrthoDB" id="98874at2"/>
<proteinExistence type="predicted"/>
<dbReference type="InterPro" id="IPR002931">
    <property type="entry name" value="Transglutaminase-like"/>
</dbReference>
<evidence type="ECO:0000259" key="1">
    <source>
        <dbReference type="Pfam" id="PF01841"/>
    </source>
</evidence>
<dbReference type="InterPro" id="IPR024618">
    <property type="entry name" value="DUF3857"/>
</dbReference>
<dbReference type="HOGENOM" id="CLU_026364_0_0_10"/>
<feature type="domain" description="Transglutaminase-like" evidence="1">
    <location>
        <begin position="305"/>
        <end position="373"/>
    </location>
</feature>
<dbReference type="EMBL" id="CP007202">
    <property type="protein sequence ID" value="AJR04925.1"/>
    <property type="molecule type" value="Genomic_DNA"/>
</dbReference>
<name>A0A0C5WPR0_9FLAO</name>
<dbReference type="RefSeq" id="WP_044638765.1">
    <property type="nucleotide sequence ID" value="NZ_CP007202.1"/>
</dbReference>
<reference evidence="3 4" key="1">
    <citation type="submission" date="2014-02" db="EMBL/GenBank/DDBJ databases">
        <authorList>
            <person name="Young C.-C."/>
            <person name="Hameed A."/>
            <person name="Huang H.-C."/>
            <person name="Shahina M."/>
        </authorList>
    </citation>
    <scope>NUCLEOTIDE SEQUENCE [LARGE SCALE GENOMIC DNA]</scope>
    <source>
        <strain evidence="3 4">CC-SAMT-1</strain>
    </source>
</reference>
<feature type="domain" description="DUF3857" evidence="2">
    <location>
        <begin position="70"/>
        <end position="197"/>
    </location>
</feature>
<dbReference type="STRING" id="1454006.AW14_10810"/>
<dbReference type="KEGG" id="sze:AW14_10810"/>
<sequence length="652" mass="76162">MKTFFTLFLLFLRIVCFSQEKYNSENYIVTLDDIKSTTFLKDSTANALVIYEQGKSHVDRNEYHLITVIKRKIKLLKREGFDNANIVIPLYITKTRYEEVESILATTYNYVNGKITKTQLEKKDIFTEAYDENHTLIKFTLPNIKEGSVITYSYKLISPFMFNYKSWNFQSEIPKLYSEYNASIPANWDYHVKLIGGKKLFKNESVIEKRCLEVSDGSYADCSNSMYVMKDIPAFIKENYMTTKSNYLARIEYELKTFQDFQGQISNYAKTWETVDKELKIDKNIGKQLSKSVDFDEILPAHIINESDPLKKATAIYQFVQNNFTWNEEFQIFKDVSIKDLLKEKSGNVSSINILLHNLLDTAGIDVKPILLSTRENGLITTIFPVISEFNYLIVQATINGTSYFLDGTDKFISFGDLPFRCLNQFGRTLDLKNGSDWIDIKPGKASTYFYKADLNFEDDQNLTGTVNTKYTGYHAIDTKKRYFSNKEAYLEDLENKSPYIEINDYEVENNILENPDFQETYTIDYDLNTNAESIYLNPFFKIFFSENPFKLQERTYPIDFGYPDNYFYMVQINLNNKYEVIEKPKEIMISLPNNTGSLRLSCSLLNNSVMLMMKVEFKESIYPPEYYPYLKEFMAKVVDTQKNSIILFKKI</sequence>
<evidence type="ECO:0000313" key="4">
    <source>
        <dbReference type="Proteomes" id="UP000032229"/>
    </source>
</evidence>
<organism evidence="3 4">
    <name type="scientific">Siansivirga zeaxanthinifaciens CC-SAMT-1</name>
    <dbReference type="NCBI Taxonomy" id="1454006"/>
    <lineage>
        <taxon>Bacteria</taxon>
        <taxon>Pseudomonadati</taxon>
        <taxon>Bacteroidota</taxon>
        <taxon>Flavobacteriia</taxon>
        <taxon>Flavobacteriales</taxon>
        <taxon>Flavobacteriaceae</taxon>
        <taxon>Siansivirga</taxon>
    </lineage>
</organism>
<evidence type="ECO:0000313" key="3">
    <source>
        <dbReference type="EMBL" id="AJR04925.1"/>
    </source>
</evidence>
<dbReference type="Pfam" id="PF01841">
    <property type="entry name" value="Transglut_core"/>
    <property type="match status" value="1"/>
</dbReference>
<dbReference type="AlphaFoldDB" id="A0A0C5WPR0"/>
<dbReference type="Gene3D" id="2.60.40.3140">
    <property type="match status" value="1"/>
</dbReference>
<dbReference type="PATRIC" id="fig|1454006.5.peg.2141"/>
<protein>
    <submittedName>
        <fullName evidence="3">Uncharacterized protein</fullName>
    </submittedName>
</protein>
<dbReference type="Gene3D" id="3.10.620.30">
    <property type="match status" value="1"/>
</dbReference>
<dbReference type="Gene3D" id="2.60.120.1130">
    <property type="match status" value="1"/>
</dbReference>